<dbReference type="GO" id="GO:0016765">
    <property type="term" value="F:transferase activity, transferring alkyl or aryl (other than methyl) groups"/>
    <property type="evidence" value="ECO:0007669"/>
    <property type="project" value="InterPro"/>
</dbReference>
<evidence type="ECO:0000256" key="1">
    <source>
        <dbReference type="ARBA" id="ARBA00004141"/>
    </source>
</evidence>
<dbReference type="Pfam" id="PF01040">
    <property type="entry name" value="UbiA"/>
    <property type="match status" value="1"/>
</dbReference>
<dbReference type="InterPro" id="IPR044878">
    <property type="entry name" value="UbiA_sf"/>
</dbReference>
<evidence type="ECO:0000256" key="4">
    <source>
        <dbReference type="ARBA" id="ARBA00023136"/>
    </source>
</evidence>
<dbReference type="PANTHER" id="PTHR42723:SF1">
    <property type="entry name" value="CHLOROPHYLL SYNTHASE, CHLOROPLASTIC"/>
    <property type="match status" value="1"/>
</dbReference>
<feature type="transmembrane region" description="Helical" evidence="5">
    <location>
        <begin position="282"/>
        <end position="298"/>
    </location>
</feature>
<feature type="transmembrane region" description="Helical" evidence="5">
    <location>
        <begin position="90"/>
        <end position="109"/>
    </location>
</feature>
<dbReference type="Gene3D" id="1.20.120.1780">
    <property type="entry name" value="UbiA prenyltransferase"/>
    <property type="match status" value="1"/>
</dbReference>
<evidence type="ECO:0000256" key="5">
    <source>
        <dbReference type="SAM" id="Phobius"/>
    </source>
</evidence>
<feature type="transmembrane region" description="Helical" evidence="5">
    <location>
        <begin position="48"/>
        <end position="69"/>
    </location>
</feature>
<dbReference type="Proteomes" id="UP000192611">
    <property type="component" value="Unassembled WGS sequence"/>
</dbReference>
<dbReference type="AlphaFoldDB" id="A0A1W9S0R8"/>
<gene>
    <name evidence="6" type="ORF">B6D57_04235</name>
</gene>
<evidence type="ECO:0000313" key="7">
    <source>
        <dbReference type="Proteomes" id="UP000192611"/>
    </source>
</evidence>
<dbReference type="PANTHER" id="PTHR42723">
    <property type="entry name" value="CHLOROPHYLL SYNTHASE"/>
    <property type="match status" value="1"/>
</dbReference>
<dbReference type="InterPro" id="IPR000537">
    <property type="entry name" value="UbiA_prenyltransferase"/>
</dbReference>
<comment type="caution">
    <text evidence="6">The sequence shown here is derived from an EMBL/GenBank/DDBJ whole genome shotgun (WGS) entry which is preliminary data.</text>
</comment>
<feature type="transmembrane region" description="Helical" evidence="5">
    <location>
        <begin position="20"/>
        <end position="42"/>
    </location>
</feature>
<feature type="transmembrane region" description="Helical" evidence="5">
    <location>
        <begin position="207"/>
        <end position="232"/>
    </location>
</feature>
<keyword evidence="3 5" id="KW-1133">Transmembrane helix</keyword>
<dbReference type="GO" id="GO:0016020">
    <property type="term" value="C:membrane"/>
    <property type="evidence" value="ECO:0007669"/>
    <property type="project" value="UniProtKB-SubCell"/>
</dbReference>
<protein>
    <submittedName>
        <fullName evidence="6">Uncharacterized protein</fullName>
    </submittedName>
</protein>
<sequence length="299" mass="32834">MARPGDYIELSRPFTLLPPFVGFVCFALVAVGVSGGIGIVNLNIVLDIVLGALAAMILNASSNVINQIFDLEIDRINKPKRPLPSGRLTIKQSVVFMTFLYIIAFALAYLVNIQYFVIVLITALITYAYSGYPFRTKRFGILANITMAIPRGGLLVVAGWSAVRSIFELEPWLIALVFFLYILGASTTKDFSDIEGDRKGGCRTLPIILGIKGAVIAITPSFVIPFILLIIFRVAGLLSGNLIILTALGVVLSLWGLYIAYLLLRKPDELCLEANHPSWRHMYLLMLTAQAGFAFAYLI</sequence>
<proteinExistence type="predicted"/>
<dbReference type="InterPro" id="IPR050475">
    <property type="entry name" value="Prenyltransferase_related"/>
</dbReference>
<name>A0A1W9S0R8_9BACT</name>
<reference evidence="7" key="1">
    <citation type="submission" date="2017-03" db="EMBL/GenBank/DDBJ databases">
        <title>Novel pathways for hydrocarbon cycling and metabolic interdependencies in hydrothermal sediment communities.</title>
        <authorList>
            <person name="Dombrowski N."/>
            <person name="Seitz K."/>
            <person name="Teske A."/>
            <person name="Baker B."/>
        </authorList>
    </citation>
    <scope>NUCLEOTIDE SEQUENCE [LARGE SCALE GENOMIC DNA]</scope>
</reference>
<feature type="transmembrane region" description="Helical" evidence="5">
    <location>
        <begin position="115"/>
        <end position="134"/>
    </location>
</feature>
<feature type="transmembrane region" description="Helical" evidence="5">
    <location>
        <begin position="141"/>
        <end position="163"/>
    </location>
</feature>
<feature type="transmembrane region" description="Helical" evidence="5">
    <location>
        <begin position="169"/>
        <end position="186"/>
    </location>
</feature>
<keyword evidence="4 5" id="KW-0472">Membrane</keyword>
<organism evidence="6 7">
    <name type="scientific">Candidatus Coatesbacteria bacterium 4484_99</name>
    <dbReference type="NCBI Taxonomy" id="1970774"/>
    <lineage>
        <taxon>Bacteria</taxon>
        <taxon>Candidatus Coatesiibacteriota</taxon>
    </lineage>
</organism>
<keyword evidence="2 5" id="KW-0812">Transmembrane</keyword>
<evidence type="ECO:0000256" key="3">
    <source>
        <dbReference type="ARBA" id="ARBA00022989"/>
    </source>
</evidence>
<dbReference type="EMBL" id="NATQ01000085">
    <property type="protein sequence ID" value="OQX90227.1"/>
    <property type="molecule type" value="Genomic_DNA"/>
</dbReference>
<accession>A0A1W9S0R8</accession>
<comment type="subcellular location">
    <subcellularLocation>
        <location evidence="1">Membrane</location>
        <topology evidence="1">Multi-pass membrane protein</topology>
    </subcellularLocation>
</comment>
<evidence type="ECO:0000313" key="6">
    <source>
        <dbReference type="EMBL" id="OQX90227.1"/>
    </source>
</evidence>
<evidence type="ECO:0000256" key="2">
    <source>
        <dbReference type="ARBA" id="ARBA00022692"/>
    </source>
</evidence>
<dbReference type="Gene3D" id="1.10.357.140">
    <property type="entry name" value="UbiA prenyltransferase"/>
    <property type="match status" value="1"/>
</dbReference>
<feature type="transmembrane region" description="Helical" evidence="5">
    <location>
        <begin position="238"/>
        <end position="261"/>
    </location>
</feature>